<evidence type="ECO:0000313" key="5">
    <source>
        <dbReference type="EMBL" id="PIS17340.1"/>
    </source>
</evidence>
<comment type="similarity">
    <text evidence="1 4">Belongs to the universal ribosomal protein uL13 family.</text>
</comment>
<evidence type="ECO:0000313" key="6">
    <source>
        <dbReference type="Proteomes" id="UP000229675"/>
    </source>
</evidence>
<dbReference type="SUPFAM" id="SSF52161">
    <property type="entry name" value="Ribosomal protein L13"/>
    <property type="match status" value="1"/>
</dbReference>
<dbReference type="GO" id="GO:1990904">
    <property type="term" value="C:ribonucleoprotein complex"/>
    <property type="evidence" value="ECO:0007669"/>
    <property type="project" value="UniProtKB-KW"/>
</dbReference>
<comment type="function">
    <text evidence="4">This protein is one of the early assembly proteins of the 50S ribosomal subunit, although it is not seen to bind rRNA by itself. It is important during the early stages of 50S assembly.</text>
</comment>
<dbReference type="InterPro" id="IPR005823">
    <property type="entry name" value="Ribosomal_uL13_bac-type"/>
</dbReference>
<dbReference type="CDD" id="cd00392">
    <property type="entry name" value="Ribosomal_L13"/>
    <property type="match status" value="1"/>
</dbReference>
<dbReference type="PIRSF" id="PIRSF002181">
    <property type="entry name" value="Ribosomal_L13"/>
    <property type="match status" value="1"/>
</dbReference>
<dbReference type="Pfam" id="PF00572">
    <property type="entry name" value="Ribosomal_L13"/>
    <property type="match status" value="1"/>
</dbReference>
<reference evidence="6" key="1">
    <citation type="submission" date="2017-09" db="EMBL/GenBank/DDBJ databases">
        <title>Depth-based differentiation of microbial function through sediment-hosted aquifers and enrichment of novel symbionts in the deep terrestrial subsurface.</title>
        <authorList>
            <person name="Probst A.J."/>
            <person name="Ladd B."/>
            <person name="Jarett J.K."/>
            <person name="Geller-Mcgrath D.E."/>
            <person name="Sieber C.M.K."/>
            <person name="Emerson J.B."/>
            <person name="Anantharaman K."/>
            <person name="Thomas B.C."/>
            <person name="Malmstrom R."/>
            <person name="Stieglmeier M."/>
            <person name="Klingl A."/>
            <person name="Woyke T."/>
            <person name="Ryan C.M."/>
            <person name="Banfield J.F."/>
        </authorList>
    </citation>
    <scope>NUCLEOTIDE SEQUENCE [LARGE SCALE GENOMIC DNA]</scope>
</reference>
<organism evidence="5 6">
    <name type="scientific">Candidatus Nealsonbacteria bacterium CG09_land_8_20_14_0_10_42_14</name>
    <dbReference type="NCBI Taxonomy" id="1974707"/>
    <lineage>
        <taxon>Bacteria</taxon>
        <taxon>Candidatus Nealsoniibacteriota</taxon>
    </lineage>
</organism>
<dbReference type="AlphaFoldDB" id="A0A2H0WXE0"/>
<evidence type="ECO:0000256" key="2">
    <source>
        <dbReference type="ARBA" id="ARBA00022980"/>
    </source>
</evidence>
<dbReference type="InterPro" id="IPR005822">
    <property type="entry name" value="Ribosomal_uL13"/>
</dbReference>
<sequence length="116" mass="13395">MKRETHTINVADKVLGRVATEVAVFLRGKHKPDFQPNRDGGDFVVIKNADKMKFTGKKLEKKKYFSHSGYLGGLKETPMKKLFSQTPEEVFKRAVWGMLPTNKLRAEQIKRLKFEK</sequence>
<evidence type="ECO:0000256" key="4">
    <source>
        <dbReference type="HAMAP-Rule" id="MF_01366"/>
    </source>
</evidence>
<comment type="subunit">
    <text evidence="4">Part of the 50S ribosomal subunit.</text>
</comment>
<dbReference type="GO" id="GO:0003729">
    <property type="term" value="F:mRNA binding"/>
    <property type="evidence" value="ECO:0007669"/>
    <property type="project" value="TreeGrafter"/>
</dbReference>
<protein>
    <recommendedName>
        <fullName evidence="4">Large ribosomal subunit protein uL13</fullName>
    </recommendedName>
</protein>
<gene>
    <name evidence="4 5" type="primary">rplM</name>
    <name evidence="5" type="ORF">COT59_01180</name>
</gene>
<dbReference type="PANTHER" id="PTHR11545:SF2">
    <property type="entry name" value="LARGE RIBOSOMAL SUBUNIT PROTEIN UL13M"/>
    <property type="match status" value="1"/>
</dbReference>
<proteinExistence type="inferred from homology"/>
<name>A0A2H0WXE0_9BACT</name>
<dbReference type="NCBIfam" id="TIGR01066">
    <property type="entry name" value="rplM_bact"/>
    <property type="match status" value="1"/>
</dbReference>
<keyword evidence="3 4" id="KW-0687">Ribonucleoprotein</keyword>
<dbReference type="GO" id="GO:0017148">
    <property type="term" value="P:negative regulation of translation"/>
    <property type="evidence" value="ECO:0007669"/>
    <property type="project" value="TreeGrafter"/>
</dbReference>
<dbReference type="GO" id="GO:0006412">
    <property type="term" value="P:translation"/>
    <property type="evidence" value="ECO:0007669"/>
    <property type="project" value="UniProtKB-UniRule"/>
</dbReference>
<dbReference type="GO" id="GO:0003735">
    <property type="term" value="F:structural constituent of ribosome"/>
    <property type="evidence" value="ECO:0007669"/>
    <property type="project" value="InterPro"/>
</dbReference>
<dbReference type="InterPro" id="IPR036899">
    <property type="entry name" value="Ribosomal_uL13_sf"/>
</dbReference>
<dbReference type="Gene3D" id="3.90.1180.10">
    <property type="entry name" value="Ribosomal protein L13"/>
    <property type="match status" value="1"/>
</dbReference>
<dbReference type="GO" id="GO:0005840">
    <property type="term" value="C:ribosome"/>
    <property type="evidence" value="ECO:0007669"/>
    <property type="project" value="UniProtKB-KW"/>
</dbReference>
<dbReference type="HAMAP" id="MF_01366">
    <property type="entry name" value="Ribosomal_uL13"/>
    <property type="match status" value="1"/>
</dbReference>
<dbReference type="PANTHER" id="PTHR11545">
    <property type="entry name" value="RIBOSOMAL PROTEIN L13"/>
    <property type="match status" value="1"/>
</dbReference>
<dbReference type="Proteomes" id="UP000229675">
    <property type="component" value="Unassembled WGS sequence"/>
</dbReference>
<comment type="caution">
    <text evidence="5">The sequence shown here is derived from an EMBL/GenBank/DDBJ whole genome shotgun (WGS) entry which is preliminary data.</text>
</comment>
<keyword evidence="2 4" id="KW-0689">Ribosomal protein</keyword>
<dbReference type="EMBL" id="PEZD01000025">
    <property type="protein sequence ID" value="PIS17340.1"/>
    <property type="molecule type" value="Genomic_DNA"/>
</dbReference>
<evidence type="ECO:0000256" key="1">
    <source>
        <dbReference type="ARBA" id="ARBA00006227"/>
    </source>
</evidence>
<accession>A0A2H0WXE0</accession>
<evidence type="ECO:0000256" key="3">
    <source>
        <dbReference type="ARBA" id="ARBA00023274"/>
    </source>
</evidence>